<name>A0A4R0NLA3_9SPHI</name>
<accession>A0A4R0NLA3</accession>
<dbReference type="RefSeq" id="WP_131596393.1">
    <property type="nucleotide sequence ID" value="NZ_SJSL01000002.1"/>
</dbReference>
<feature type="chain" id="PRO_5020477928" evidence="2">
    <location>
        <begin position="23"/>
        <end position="176"/>
    </location>
</feature>
<feature type="compositionally biased region" description="Gly residues" evidence="1">
    <location>
        <begin position="151"/>
        <end position="169"/>
    </location>
</feature>
<comment type="caution">
    <text evidence="3">The sequence shown here is derived from an EMBL/GenBank/DDBJ whole genome shotgun (WGS) entry which is preliminary data.</text>
</comment>
<feature type="compositionally biased region" description="Low complexity" evidence="1">
    <location>
        <begin position="133"/>
        <end position="150"/>
    </location>
</feature>
<reference evidence="3 4" key="1">
    <citation type="submission" date="2019-02" db="EMBL/GenBank/DDBJ databases">
        <title>Pedobacter sp. RP-1-14 sp. nov., isolated from Arctic soil.</title>
        <authorList>
            <person name="Dahal R.H."/>
        </authorList>
    </citation>
    <scope>NUCLEOTIDE SEQUENCE [LARGE SCALE GENOMIC DNA]</scope>
    <source>
        <strain evidence="3 4">RP-1-14</strain>
    </source>
</reference>
<sequence length="176" mass="19646">MKKLMFLILLTTAGLSINKAVAQVNINVNIGSQPLWGPTGYDHVDYYYLPEIESYYYVPERQFVYLNNGNWIFSTGLPTRYQGYDLYRGYKVVINSPKPYRYYSTHKVKYAKYKSNHSQPVIKYSKSPKYYVVKGHPGNSGNKGNFKSSGNSGGKGNGKAKGNSGGKGKGNGKGKN</sequence>
<organism evidence="3 4">
    <name type="scientific">Pedobacter psychroterrae</name>
    <dbReference type="NCBI Taxonomy" id="2530453"/>
    <lineage>
        <taxon>Bacteria</taxon>
        <taxon>Pseudomonadati</taxon>
        <taxon>Bacteroidota</taxon>
        <taxon>Sphingobacteriia</taxon>
        <taxon>Sphingobacteriales</taxon>
        <taxon>Sphingobacteriaceae</taxon>
        <taxon>Pedobacter</taxon>
    </lineage>
</organism>
<dbReference type="EMBL" id="SJSL01000002">
    <property type="protein sequence ID" value="TCD01592.1"/>
    <property type="molecule type" value="Genomic_DNA"/>
</dbReference>
<feature type="region of interest" description="Disordered" evidence="1">
    <location>
        <begin position="133"/>
        <end position="176"/>
    </location>
</feature>
<feature type="signal peptide" evidence="2">
    <location>
        <begin position="1"/>
        <end position="22"/>
    </location>
</feature>
<evidence type="ECO:0000256" key="2">
    <source>
        <dbReference type="SAM" id="SignalP"/>
    </source>
</evidence>
<evidence type="ECO:0000313" key="3">
    <source>
        <dbReference type="EMBL" id="TCD01592.1"/>
    </source>
</evidence>
<keyword evidence="2" id="KW-0732">Signal</keyword>
<protein>
    <submittedName>
        <fullName evidence="3">Uncharacterized protein</fullName>
    </submittedName>
</protein>
<evidence type="ECO:0000256" key="1">
    <source>
        <dbReference type="SAM" id="MobiDB-lite"/>
    </source>
</evidence>
<dbReference type="OrthoDB" id="799522at2"/>
<dbReference type="AlphaFoldDB" id="A0A4R0NLA3"/>
<keyword evidence="4" id="KW-1185">Reference proteome</keyword>
<proteinExistence type="predicted"/>
<dbReference type="Proteomes" id="UP000293347">
    <property type="component" value="Unassembled WGS sequence"/>
</dbReference>
<gene>
    <name evidence="3" type="ORF">EZ437_12765</name>
</gene>
<evidence type="ECO:0000313" key="4">
    <source>
        <dbReference type="Proteomes" id="UP000293347"/>
    </source>
</evidence>